<accession>A0A316FNW6</accession>
<protein>
    <submittedName>
        <fullName evidence="2">Nicotinamide-nucleotide amidase</fullName>
    </submittedName>
</protein>
<dbReference type="InterPro" id="IPR008136">
    <property type="entry name" value="CinA_C"/>
</dbReference>
<reference evidence="2 3" key="1">
    <citation type="submission" date="2018-05" db="EMBL/GenBank/DDBJ databases">
        <title>Genomic Encyclopedia of Type Strains, Phase IV (KMG-IV): sequencing the most valuable type-strain genomes for metagenomic binning, comparative biology and taxonomic classification.</title>
        <authorList>
            <person name="Goeker M."/>
        </authorList>
    </citation>
    <scope>NUCLEOTIDE SEQUENCE [LARGE SCALE GENOMIC DNA]</scope>
    <source>
        <strain evidence="2 3">DSM 25350</strain>
    </source>
</reference>
<evidence type="ECO:0000313" key="2">
    <source>
        <dbReference type="EMBL" id="PWK49905.1"/>
    </source>
</evidence>
<comment type="caution">
    <text evidence="2">The sequence shown here is derived from an EMBL/GenBank/DDBJ whole genome shotgun (WGS) entry which is preliminary data.</text>
</comment>
<evidence type="ECO:0000259" key="1">
    <source>
        <dbReference type="Pfam" id="PF02464"/>
    </source>
</evidence>
<dbReference type="Pfam" id="PF02464">
    <property type="entry name" value="CinA"/>
    <property type="match status" value="1"/>
</dbReference>
<gene>
    <name evidence="2" type="ORF">C8D97_10767</name>
</gene>
<name>A0A316FNW6_9GAMM</name>
<evidence type="ECO:0000313" key="3">
    <source>
        <dbReference type="Proteomes" id="UP000245790"/>
    </source>
</evidence>
<keyword evidence="3" id="KW-1185">Reference proteome</keyword>
<dbReference type="SUPFAM" id="SSF142433">
    <property type="entry name" value="CinA-like"/>
    <property type="match status" value="1"/>
</dbReference>
<dbReference type="OrthoDB" id="9801454at2"/>
<dbReference type="Proteomes" id="UP000245790">
    <property type="component" value="Unassembled WGS sequence"/>
</dbReference>
<dbReference type="InterPro" id="IPR036653">
    <property type="entry name" value="CinA-like_C"/>
</dbReference>
<dbReference type="AlphaFoldDB" id="A0A316FNW6"/>
<dbReference type="NCBIfam" id="TIGR00199">
    <property type="entry name" value="PncC_domain"/>
    <property type="match status" value="1"/>
</dbReference>
<feature type="domain" description="CinA C-terminal" evidence="1">
    <location>
        <begin position="7"/>
        <end position="155"/>
    </location>
</feature>
<organism evidence="2 3">
    <name type="scientific">Pleionea mediterranea</name>
    <dbReference type="NCBI Taxonomy" id="523701"/>
    <lineage>
        <taxon>Bacteria</taxon>
        <taxon>Pseudomonadati</taxon>
        <taxon>Pseudomonadota</taxon>
        <taxon>Gammaproteobacteria</taxon>
        <taxon>Oceanospirillales</taxon>
        <taxon>Pleioneaceae</taxon>
        <taxon>Pleionea</taxon>
    </lineage>
</organism>
<dbReference type="RefSeq" id="WP_109763692.1">
    <property type="nucleotide sequence ID" value="NZ_QGGU01000007.1"/>
</dbReference>
<sequence length="163" mass="17445">MLNKISTLTEQLAQLAISHQLKLVTAESCTGGYISKTLTDLAGSSSWFECGFVTYSNASKETLLGVDNSLLTRYGAVSEEVIKAMCKGALERTTAHLAISVSGIAGPDGGTEDKPVGTVWLGWQLDGLEHTAQFIFKGHRADIREQAVVEALKGAISMIQQKD</sequence>
<dbReference type="EMBL" id="QGGU01000007">
    <property type="protein sequence ID" value="PWK49905.1"/>
    <property type="molecule type" value="Genomic_DNA"/>
</dbReference>
<dbReference type="Gene3D" id="3.90.950.20">
    <property type="entry name" value="CinA-like"/>
    <property type="match status" value="1"/>
</dbReference>
<proteinExistence type="predicted"/>